<keyword evidence="3" id="KW-1185">Reference proteome</keyword>
<dbReference type="EMBL" id="NBNE01001348">
    <property type="protein sequence ID" value="OWZ14391.1"/>
    <property type="molecule type" value="Genomic_DNA"/>
</dbReference>
<dbReference type="Proteomes" id="UP000198211">
    <property type="component" value="Unassembled WGS sequence"/>
</dbReference>
<dbReference type="STRING" id="4795.A0A225W9H6"/>
<comment type="caution">
    <text evidence="2">The sequence shown here is derived from an EMBL/GenBank/DDBJ whole genome shotgun (WGS) entry which is preliminary data.</text>
</comment>
<dbReference type="CDD" id="cd09272">
    <property type="entry name" value="RNase_HI_RT_Ty1"/>
    <property type="match status" value="1"/>
</dbReference>
<evidence type="ECO:0000256" key="1">
    <source>
        <dbReference type="SAM" id="SignalP"/>
    </source>
</evidence>
<dbReference type="AlphaFoldDB" id="A0A225W9H6"/>
<accession>A0A225W9H6</accession>
<proteinExistence type="predicted"/>
<feature type="signal peptide" evidence="1">
    <location>
        <begin position="1"/>
        <end position="18"/>
    </location>
</feature>
<sequence length="298" mass="33143">MRLFLALCLMLELTPYQCDVNTAYLNDCSLDQGDSRFSLSPKNGVEGETCAVWFTPVRSRNDLITNSLEDKGFNQCTPDPCQDMYRKGGVVALLLLYVDDVILASNTKAFKVRMFRKLDGAFVIKDQCVLPGFLGLQIDINESVSRRFVAKATGKHCGAINRTIRFLAASKDHGIFFDRKEAGNMTKKLVIDGSFGGGPISWSAYRQSVVARSTAEAKYVAFCKTCMDGRGLAYVLMEVLPNGIHVRCNRGVHSQSALALAASPAYSRKTRHIELRYHFVRDLLPRFAVESGRSRQSC</sequence>
<dbReference type="PANTHER" id="PTHR11439:SF491">
    <property type="entry name" value="INTEGRASE CATALYTIC DOMAIN-CONTAINING PROTEIN"/>
    <property type="match status" value="1"/>
</dbReference>
<dbReference type="PANTHER" id="PTHR11439">
    <property type="entry name" value="GAG-POL-RELATED RETROTRANSPOSON"/>
    <property type="match status" value="1"/>
</dbReference>
<protein>
    <recommendedName>
        <fullName evidence="4">Reverse transcriptase Ty1/copia-type domain-containing protein</fullName>
    </recommendedName>
</protein>
<evidence type="ECO:0008006" key="4">
    <source>
        <dbReference type="Google" id="ProtNLM"/>
    </source>
</evidence>
<reference evidence="3" key="1">
    <citation type="submission" date="2017-03" db="EMBL/GenBank/DDBJ databases">
        <title>Phytopthora megakarya and P. palmivora, two closely related causual agents of cacao black pod achieved similar genome size and gene model numbers by different mechanisms.</title>
        <authorList>
            <person name="Ali S."/>
            <person name="Shao J."/>
            <person name="Larry D.J."/>
            <person name="Kronmiller B."/>
            <person name="Shen D."/>
            <person name="Strem M.D."/>
            <person name="Melnick R.L."/>
            <person name="Guiltinan M.J."/>
            <person name="Tyler B.M."/>
            <person name="Meinhardt L.W."/>
            <person name="Bailey B.A."/>
        </authorList>
    </citation>
    <scope>NUCLEOTIDE SEQUENCE [LARGE SCALE GENOMIC DNA]</scope>
    <source>
        <strain evidence="3">zdho120</strain>
    </source>
</reference>
<gene>
    <name evidence="2" type="ORF">PHMEG_00012137</name>
</gene>
<dbReference type="OrthoDB" id="120442at2759"/>
<feature type="chain" id="PRO_5012466101" description="Reverse transcriptase Ty1/copia-type domain-containing protein" evidence="1">
    <location>
        <begin position="19"/>
        <end position="298"/>
    </location>
</feature>
<keyword evidence="1" id="KW-0732">Signal</keyword>
<evidence type="ECO:0000313" key="2">
    <source>
        <dbReference type="EMBL" id="OWZ14391.1"/>
    </source>
</evidence>
<organism evidence="2 3">
    <name type="scientific">Phytophthora megakarya</name>
    <dbReference type="NCBI Taxonomy" id="4795"/>
    <lineage>
        <taxon>Eukaryota</taxon>
        <taxon>Sar</taxon>
        <taxon>Stramenopiles</taxon>
        <taxon>Oomycota</taxon>
        <taxon>Peronosporomycetes</taxon>
        <taxon>Peronosporales</taxon>
        <taxon>Peronosporaceae</taxon>
        <taxon>Phytophthora</taxon>
    </lineage>
</organism>
<evidence type="ECO:0000313" key="3">
    <source>
        <dbReference type="Proteomes" id="UP000198211"/>
    </source>
</evidence>
<name>A0A225W9H6_9STRA</name>